<dbReference type="GeneID" id="27725253"/>
<dbReference type="KEGG" id="sapo:SAPIO_CDS6181"/>
<dbReference type="SUPFAM" id="SSF53474">
    <property type="entry name" value="alpha/beta-Hydrolases"/>
    <property type="match status" value="1"/>
</dbReference>
<comment type="similarity">
    <text evidence="1">Belongs to the FAH family.</text>
</comment>
<evidence type="ECO:0000256" key="1">
    <source>
        <dbReference type="ARBA" id="ARBA00010211"/>
    </source>
</evidence>
<comment type="caution">
    <text evidence="5">The sequence shown here is derived from an EMBL/GenBank/DDBJ whole genome shotgun (WGS) entry which is preliminary data.</text>
</comment>
<dbReference type="PRINTS" id="PR00111">
    <property type="entry name" value="ABHYDROLASE"/>
</dbReference>
<dbReference type="GO" id="GO:0046872">
    <property type="term" value="F:metal ion binding"/>
    <property type="evidence" value="ECO:0007669"/>
    <property type="project" value="UniProtKB-KW"/>
</dbReference>
<dbReference type="InterPro" id="IPR000073">
    <property type="entry name" value="AB_hydrolase_1"/>
</dbReference>
<evidence type="ECO:0000259" key="4">
    <source>
        <dbReference type="Pfam" id="PF12697"/>
    </source>
</evidence>
<organism evidence="5 6">
    <name type="scientific">Pseudallescheria apiosperma</name>
    <name type="common">Scedosporium apiospermum</name>
    <dbReference type="NCBI Taxonomy" id="563466"/>
    <lineage>
        <taxon>Eukaryota</taxon>
        <taxon>Fungi</taxon>
        <taxon>Dikarya</taxon>
        <taxon>Ascomycota</taxon>
        <taxon>Pezizomycotina</taxon>
        <taxon>Sordariomycetes</taxon>
        <taxon>Hypocreomycetidae</taxon>
        <taxon>Microascales</taxon>
        <taxon>Microascaceae</taxon>
        <taxon>Scedosporium</taxon>
    </lineage>
</organism>
<name>A0A084G471_PSEDA</name>
<reference evidence="5 6" key="1">
    <citation type="journal article" date="2014" name="Genome Announc.">
        <title>Draft genome sequence of the pathogenic fungus Scedosporium apiospermum.</title>
        <authorList>
            <person name="Vandeputte P."/>
            <person name="Ghamrawi S."/>
            <person name="Rechenmann M."/>
            <person name="Iltis A."/>
            <person name="Giraud S."/>
            <person name="Fleury M."/>
            <person name="Thornton C."/>
            <person name="Delhaes L."/>
            <person name="Meyer W."/>
            <person name="Papon N."/>
            <person name="Bouchara J.P."/>
        </authorList>
    </citation>
    <scope>NUCLEOTIDE SEQUENCE [LARGE SCALE GENOMIC DNA]</scope>
    <source>
        <strain evidence="5 6">IHEM 14462</strain>
    </source>
</reference>
<feature type="domain" description="Fumarylacetoacetase-like C-terminal" evidence="3">
    <location>
        <begin position="77"/>
        <end position="288"/>
    </location>
</feature>
<keyword evidence="6" id="KW-1185">Reference proteome</keyword>
<dbReference type="PANTHER" id="PTHR11820:SF7">
    <property type="entry name" value="ACYLPYRUVASE FAHD1, MITOCHONDRIAL"/>
    <property type="match status" value="1"/>
</dbReference>
<evidence type="ECO:0000259" key="3">
    <source>
        <dbReference type="Pfam" id="PF01557"/>
    </source>
</evidence>
<dbReference type="FunFam" id="3.90.850.10:FF:000002">
    <property type="entry name" value="2-hydroxyhepta-2,4-diene-1,7-dioate isomerase"/>
    <property type="match status" value="1"/>
</dbReference>
<protein>
    <recommendedName>
        <fullName evidence="7">Fumarylacetoacetate hydrolase</fullName>
    </recommendedName>
</protein>
<dbReference type="InterPro" id="IPR011234">
    <property type="entry name" value="Fumarylacetoacetase-like_C"/>
</dbReference>
<sequence length="579" mass="61378">MSPIQYAAYVHPATGANRIAHYDLTNKTIQPLAFRSGTPVSDLYQVIEAGARTVMPTGEPVPVSSVKLLPPISGRDILAVGKNYAEHAKEFNNSGYDSSDKVALPSHPVIFTKRATSTIADGAPIFPHPEFTSTLDYEGEVGVIIGKSGFRVDEANAWDYVWGYTIINDVTARERQRDHKQFFIGKSADTFCPIGPIAVAKEDLPPVLKLETHVNGKLEQIATTDDLIFSIPVLIKTISEGITLRPGDVIATGTPAGVGIGKNPPVFLQPGDEVSASISGLGALTNKIGTVGSTNSTQEAVEKQSSFALINASKTLGGGIGLTQLNGKPLHYKKVGSGGENVVFIHGLGGSMEYWTPLIPSLEQTHTLHLFDFEGHGLSPTHPLSRVDIETIAADLHAVVQHAGAPATVVAHSLGCLAALQFSIDNPELVRKLVLVGPPPSPLSQADSDTRHARAALVRARGIAAVVDAIVNDTTSARSKEANPVAATAVRLSLLGQDPESYAKACDALGRAKGKLEVEKLSMPTLIITGDEDKISPPALCEEYISRIPSAQLVVLKGVGHWPVYEDVAGVIQALKSFL</sequence>
<dbReference type="HOGENOM" id="CLU_436837_0_0_1"/>
<evidence type="ECO:0008006" key="7">
    <source>
        <dbReference type="Google" id="ProtNLM"/>
    </source>
</evidence>
<keyword evidence="2" id="KW-0479">Metal-binding</keyword>
<dbReference type="VEuPathDB" id="FungiDB:SAPIO_CDS6181"/>
<evidence type="ECO:0000256" key="2">
    <source>
        <dbReference type="ARBA" id="ARBA00022723"/>
    </source>
</evidence>
<evidence type="ECO:0000313" key="5">
    <source>
        <dbReference type="EMBL" id="KEZ42133.1"/>
    </source>
</evidence>
<dbReference type="InterPro" id="IPR036663">
    <property type="entry name" value="Fumarylacetoacetase_C_sf"/>
</dbReference>
<dbReference type="Pfam" id="PF12697">
    <property type="entry name" value="Abhydrolase_6"/>
    <property type="match status" value="1"/>
</dbReference>
<dbReference type="OMA" id="DHKQFFL"/>
<dbReference type="Pfam" id="PF01557">
    <property type="entry name" value="FAA_hydrolase"/>
    <property type="match status" value="1"/>
</dbReference>
<gene>
    <name evidence="5" type="ORF">SAPIO_CDS6181</name>
</gene>
<dbReference type="GO" id="GO:0018773">
    <property type="term" value="F:acetylpyruvate hydrolase activity"/>
    <property type="evidence" value="ECO:0007669"/>
    <property type="project" value="TreeGrafter"/>
</dbReference>
<dbReference type="EMBL" id="JOWA01000101">
    <property type="protein sequence ID" value="KEZ42133.1"/>
    <property type="molecule type" value="Genomic_DNA"/>
</dbReference>
<proteinExistence type="inferred from homology"/>
<dbReference type="GO" id="GO:0016829">
    <property type="term" value="F:lyase activity"/>
    <property type="evidence" value="ECO:0007669"/>
    <property type="project" value="UniProtKB-KW"/>
</dbReference>
<dbReference type="AlphaFoldDB" id="A0A084G471"/>
<dbReference type="Gene3D" id="3.90.850.10">
    <property type="entry name" value="Fumarylacetoacetase-like, C-terminal domain"/>
    <property type="match status" value="1"/>
</dbReference>
<dbReference type="Proteomes" id="UP000028545">
    <property type="component" value="Unassembled WGS sequence"/>
</dbReference>
<dbReference type="Gene3D" id="3.40.50.1820">
    <property type="entry name" value="alpha/beta hydrolase"/>
    <property type="match status" value="1"/>
</dbReference>
<dbReference type="InterPro" id="IPR029058">
    <property type="entry name" value="AB_hydrolase_fold"/>
</dbReference>
<dbReference type="GO" id="GO:0050163">
    <property type="term" value="F:oxaloacetate tautomerase activity"/>
    <property type="evidence" value="ECO:0007669"/>
    <property type="project" value="UniProtKB-ARBA"/>
</dbReference>
<dbReference type="GO" id="GO:0006107">
    <property type="term" value="P:oxaloacetate metabolic process"/>
    <property type="evidence" value="ECO:0007669"/>
    <property type="project" value="UniProtKB-ARBA"/>
</dbReference>
<accession>A0A084G471</accession>
<dbReference type="RefSeq" id="XP_016641932.1">
    <property type="nucleotide sequence ID" value="XM_016788351.1"/>
</dbReference>
<keyword evidence="5" id="KW-0456">Lyase</keyword>
<feature type="domain" description="AB hydrolase-1" evidence="4">
    <location>
        <begin position="342"/>
        <end position="573"/>
    </location>
</feature>
<dbReference type="OrthoDB" id="194468at2759"/>
<evidence type="ECO:0000313" key="6">
    <source>
        <dbReference type="Proteomes" id="UP000028545"/>
    </source>
</evidence>
<dbReference type="SUPFAM" id="SSF56529">
    <property type="entry name" value="FAH"/>
    <property type="match status" value="1"/>
</dbReference>
<dbReference type="PANTHER" id="PTHR11820">
    <property type="entry name" value="ACYLPYRUVASE"/>
    <property type="match status" value="1"/>
</dbReference>